<evidence type="ECO:0000313" key="2">
    <source>
        <dbReference type="EMBL" id="TFK93241.1"/>
    </source>
</evidence>
<reference evidence="2 3" key="1">
    <citation type="journal article" date="2019" name="Nat. Ecol. Evol.">
        <title>Megaphylogeny resolves global patterns of mushroom evolution.</title>
        <authorList>
            <person name="Varga T."/>
            <person name="Krizsan K."/>
            <person name="Foldi C."/>
            <person name="Dima B."/>
            <person name="Sanchez-Garcia M."/>
            <person name="Sanchez-Ramirez S."/>
            <person name="Szollosi G.J."/>
            <person name="Szarkandi J.G."/>
            <person name="Papp V."/>
            <person name="Albert L."/>
            <person name="Andreopoulos W."/>
            <person name="Angelini C."/>
            <person name="Antonin V."/>
            <person name="Barry K.W."/>
            <person name="Bougher N.L."/>
            <person name="Buchanan P."/>
            <person name="Buyck B."/>
            <person name="Bense V."/>
            <person name="Catcheside P."/>
            <person name="Chovatia M."/>
            <person name="Cooper J."/>
            <person name="Damon W."/>
            <person name="Desjardin D."/>
            <person name="Finy P."/>
            <person name="Geml J."/>
            <person name="Haridas S."/>
            <person name="Hughes K."/>
            <person name="Justo A."/>
            <person name="Karasinski D."/>
            <person name="Kautmanova I."/>
            <person name="Kiss B."/>
            <person name="Kocsube S."/>
            <person name="Kotiranta H."/>
            <person name="LaButti K.M."/>
            <person name="Lechner B.E."/>
            <person name="Liimatainen K."/>
            <person name="Lipzen A."/>
            <person name="Lukacs Z."/>
            <person name="Mihaltcheva S."/>
            <person name="Morgado L.N."/>
            <person name="Niskanen T."/>
            <person name="Noordeloos M.E."/>
            <person name="Ohm R.A."/>
            <person name="Ortiz-Santana B."/>
            <person name="Ovrebo C."/>
            <person name="Racz N."/>
            <person name="Riley R."/>
            <person name="Savchenko A."/>
            <person name="Shiryaev A."/>
            <person name="Soop K."/>
            <person name="Spirin V."/>
            <person name="Szebenyi C."/>
            <person name="Tomsovsky M."/>
            <person name="Tulloss R.E."/>
            <person name="Uehling J."/>
            <person name="Grigoriev I.V."/>
            <person name="Vagvolgyi C."/>
            <person name="Papp T."/>
            <person name="Martin F.M."/>
            <person name="Miettinen O."/>
            <person name="Hibbett D.S."/>
            <person name="Nagy L.G."/>
        </authorList>
    </citation>
    <scope>NUCLEOTIDE SEQUENCE [LARGE SCALE GENOMIC DNA]</scope>
    <source>
        <strain evidence="2 3">HHB13444</strain>
    </source>
</reference>
<evidence type="ECO:0000313" key="3">
    <source>
        <dbReference type="Proteomes" id="UP000308197"/>
    </source>
</evidence>
<feature type="region of interest" description="Disordered" evidence="1">
    <location>
        <begin position="28"/>
        <end position="116"/>
    </location>
</feature>
<protein>
    <submittedName>
        <fullName evidence="2">Uncharacterized protein</fullName>
    </submittedName>
</protein>
<keyword evidence="3" id="KW-1185">Reference proteome</keyword>
<evidence type="ECO:0000256" key="1">
    <source>
        <dbReference type="SAM" id="MobiDB-lite"/>
    </source>
</evidence>
<organism evidence="2 3">
    <name type="scientific">Polyporus arcularius HHB13444</name>
    <dbReference type="NCBI Taxonomy" id="1314778"/>
    <lineage>
        <taxon>Eukaryota</taxon>
        <taxon>Fungi</taxon>
        <taxon>Dikarya</taxon>
        <taxon>Basidiomycota</taxon>
        <taxon>Agaricomycotina</taxon>
        <taxon>Agaricomycetes</taxon>
        <taxon>Polyporales</taxon>
        <taxon>Polyporaceae</taxon>
        <taxon>Polyporus</taxon>
    </lineage>
</organism>
<dbReference type="AlphaFoldDB" id="A0A5C3PUV5"/>
<proteinExistence type="predicted"/>
<name>A0A5C3PUV5_9APHY</name>
<gene>
    <name evidence="2" type="ORF">K466DRAFT_146462</name>
</gene>
<sequence>MARPQPLPGTVRTSRLTCVTAIHGIRSASVDDDRTRAQSPTHLGRCGRRVACTPPSRSPRPRAAPGASEEEGGQRPITPRTFPPGTFHCGSGSGARVKSAQSAPDASVPREHGGSRLPYRRLCGSIEIAIISDAYGSPRVGLETTGGGDAWVPEPLECPMRGS</sequence>
<dbReference type="EMBL" id="ML210985">
    <property type="protein sequence ID" value="TFK93241.1"/>
    <property type="molecule type" value="Genomic_DNA"/>
</dbReference>
<accession>A0A5C3PUV5</accession>
<dbReference type="InParanoid" id="A0A5C3PUV5"/>
<dbReference type="Proteomes" id="UP000308197">
    <property type="component" value="Unassembled WGS sequence"/>
</dbReference>